<dbReference type="PANTHER" id="PTHR30055">
    <property type="entry name" value="HTH-TYPE TRANSCRIPTIONAL REGULATOR RUTR"/>
    <property type="match status" value="1"/>
</dbReference>
<accession>A0ABT4TWN5</accession>
<evidence type="ECO:0000256" key="2">
    <source>
        <dbReference type="ARBA" id="ARBA00023125"/>
    </source>
</evidence>
<dbReference type="PRINTS" id="PR00455">
    <property type="entry name" value="HTHTETR"/>
</dbReference>
<dbReference type="Proteomes" id="UP001527866">
    <property type="component" value="Unassembled WGS sequence"/>
</dbReference>
<dbReference type="InterPro" id="IPR050109">
    <property type="entry name" value="HTH-type_TetR-like_transc_reg"/>
</dbReference>
<keyword evidence="2 4" id="KW-0238">DNA-binding</keyword>
<feature type="DNA-binding region" description="H-T-H motif" evidence="4">
    <location>
        <begin position="28"/>
        <end position="47"/>
    </location>
</feature>
<evidence type="ECO:0000256" key="4">
    <source>
        <dbReference type="PROSITE-ProRule" id="PRU00335"/>
    </source>
</evidence>
<evidence type="ECO:0000259" key="5">
    <source>
        <dbReference type="PROSITE" id="PS50977"/>
    </source>
</evidence>
<dbReference type="InterPro" id="IPR001647">
    <property type="entry name" value="HTH_TetR"/>
</dbReference>
<feature type="domain" description="HTH tetR-type" evidence="5">
    <location>
        <begin position="6"/>
        <end position="65"/>
    </location>
</feature>
<name>A0ABT4TWN5_9ACTN</name>
<evidence type="ECO:0000256" key="1">
    <source>
        <dbReference type="ARBA" id="ARBA00023015"/>
    </source>
</evidence>
<protein>
    <submittedName>
        <fullName evidence="6">TetR/AcrR family transcriptional regulator</fullName>
    </submittedName>
</protein>
<dbReference type="Pfam" id="PF21597">
    <property type="entry name" value="TetR_C_43"/>
    <property type="match status" value="1"/>
</dbReference>
<dbReference type="Pfam" id="PF00440">
    <property type="entry name" value="TetR_N"/>
    <property type="match status" value="1"/>
</dbReference>
<dbReference type="InterPro" id="IPR009057">
    <property type="entry name" value="Homeodomain-like_sf"/>
</dbReference>
<dbReference type="EMBL" id="JAQFWQ010000001">
    <property type="protein sequence ID" value="MDA2809109.1"/>
    <property type="molecule type" value="Genomic_DNA"/>
</dbReference>
<dbReference type="RefSeq" id="WP_270683020.1">
    <property type="nucleotide sequence ID" value="NZ_JAQFWQ010000001.1"/>
</dbReference>
<organism evidence="6 7">
    <name type="scientific">Nocardiopsis endophytica</name>
    <dbReference type="NCBI Taxonomy" id="3018445"/>
    <lineage>
        <taxon>Bacteria</taxon>
        <taxon>Bacillati</taxon>
        <taxon>Actinomycetota</taxon>
        <taxon>Actinomycetes</taxon>
        <taxon>Streptosporangiales</taxon>
        <taxon>Nocardiopsidaceae</taxon>
        <taxon>Nocardiopsis</taxon>
    </lineage>
</organism>
<gene>
    <name evidence="6" type="ORF">O4J56_00505</name>
</gene>
<dbReference type="PROSITE" id="PS50977">
    <property type="entry name" value="HTH_TETR_2"/>
    <property type="match status" value="1"/>
</dbReference>
<dbReference type="SUPFAM" id="SSF46689">
    <property type="entry name" value="Homeodomain-like"/>
    <property type="match status" value="1"/>
</dbReference>
<sequence length="210" mass="21879">MRADARRNRERIIAAARDLVLEQGPEVPLDQVAERAGVGNATLYRHFPARLPLLRSVVITDMAAVADLAEEALRSDAPAGSALRAFAARTVEGQRVAMLPILGGYMEGGPDYAEVRARLGEALDTLLARAREQGELRGDVSAADLVLFLAVLTRPLPAVSDGLGSAVRARMLSSLMDGLRPEGSTPLPGEPVGVGGISAGLVAPGGGREG</sequence>
<keyword evidence="7" id="KW-1185">Reference proteome</keyword>
<dbReference type="Gene3D" id="1.10.357.10">
    <property type="entry name" value="Tetracycline Repressor, domain 2"/>
    <property type="match status" value="1"/>
</dbReference>
<dbReference type="PANTHER" id="PTHR30055:SF234">
    <property type="entry name" value="HTH-TYPE TRANSCRIPTIONAL REGULATOR BETI"/>
    <property type="match status" value="1"/>
</dbReference>
<evidence type="ECO:0000256" key="3">
    <source>
        <dbReference type="ARBA" id="ARBA00023163"/>
    </source>
</evidence>
<keyword evidence="1" id="KW-0805">Transcription regulation</keyword>
<keyword evidence="3" id="KW-0804">Transcription</keyword>
<dbReference type="InterPro" id="IPR036271">
    <property type="entry name" value="Tet_transcr_reg_TetR-rel_C_sf"/>
</dbReference>
<reference evidence="6 7" key="1">
    <citation type="submission" date="2023-01" db="EMBL/GenBank/DDBJ databases">
        <title>Draft genome sequence of Nocardiopsis sp. RSe5-2 isolated from halophytes.</title>
        <authorList>
            <person name="Duangmal K."/>
            <person name="Chantavorakit T."/>
        </authorList>
    </citation>
    <scope>NUCLEOTIDE SEQUENCE [LARGE SCALE GENOMIC DNA]</scope>
    <source>
        <strain evidence="6 7">RSe5-2</strain>
    </source>
</reference>
<evidence type="ECO:0000313" key="7">
    <source>
        <dbReference type="Proteomes" id="UP001527866"/>
    </source>
</evidence>
<dbReference type="InterPro" id="IPR049445">
    <property type="entry name" value="TetR_SbtR-like_C"/>
</dbReference>
<proteinExistence type="predicted"/>
<evidence type="ECO:0000313" key="6">
    <source>
        <dbReference type="EMBL" id="MDA2809109.1"/>
    </source>
</evidence>
<dbReference type="SUPFAM" id="SSF48498">
    <property type="entry name" value="Tetracyclin repressor-like, C-terminal domain"/>
    <property type="match status" value="1"/>
</dbReference>
<comment type="caution">
    <text evidence="6">The sequence shown here is derived from an EMBL/GenBank/DDBJ whole genome shotgun (WGS) entry which is preliminary data.</text>
</comment>